<feature type="region of interest" description="Disordered" evidence="1">
    <location>
        <begin position="181"/>
        <end position="212"/>
    </location>
</feature>
<comment type="caution">
    <text evidence="2">The sequence shown here is derived from an EMBL/GenBank/DDBJ whole genome shotgun (WGS) entry which is preliminary data.</text>
</comment>
<organism evidence="2 3">
    <name type="scientific">Puccinia coronata f. sp. avenae</name>
    <dbReference type="NCBI Taxonomy" id="200324"/>
    <lineage>
        <taxon>Eukaryota</taxon>
        <taxon>Fungi</taxon>
        <taxon>Dikarya</taxon>
        <taxon>Basidiomycota</taxon>
        <taxon>Pucciniomycotina</taxon>
        <taxon>Pucciniomycetes</taxon>
        <taxon>Pucciniales</taxon>
        <taxon>Pucciniaceae</taxon>
        <taxon>Puccinia</taxon>
    </lineage>
</organism>
<proteinExistence type="predicted"/>
<feature type="region of interest" description="Disordered" evidence="1">
    <location>
        <begin position="1"/>
        <end position="67"/>
    </location>
</feature>
<dbReference type="PANTHER" id="PTHR35871">
    <property type="entry name" value="EXPRESSED PROTEIN"/>
    <property type="match status" value="1"/>
</dbReference>
<evidence type="ECO:0000313" key="3">
    <source>
        <dbReference type="Proteomes" id="UP000235392"/>
    </source>
</evidence>
<evidence type="ECO:0000313" key="2">
    <source>
        <dbReference type="EMBL" id="PLW37269.1"/>
    </source>
</evidence>
<reference evidence="2 3" key="1">
    <citation type="submission" date="2017-11" db="EMBL/GenBank/DDBJ databases">
        <title>De novo assembly and phasing of dikaryotic genomes from two isolates of Puccinia coronata f. sp. avenae, the causal agent of oat crown rust.</title>
        <authorList>
            <person name="Miller M.E."/>
            <person name="Zhang Y."/>
            <person name="Omidvar V."/>
            <person name="Sperschneider J."/>
            <person name="Schwessinger B."/>
            <person name="Raley C."/>
            <person name="Palmer J.M."/>
            <person name="Garnica D."/>
            <person name="Upadhyaya N."/>
            <person name="Rathjen J."/>
            <person name="Taylor J.M."/>
            <person name="Park R.F."/>
            <person name="Dodds P.N."/>
            <person name="Hirsch C.D."/>
            <person name="Kianian S.F."/>
            <person name="Figueroa M."/>
        </authorList>
    </citation>
    <scope>NUCLEOTIDE SEQUENCE [LARGE SCALE GENOMIC DNA]</scope>
    <source>
        <strain evidence="2">12SD80</strain>
    </source>
</reference>
<accession>A0A2N5UHP3</accession>
<protein>
    <submittedName>
        <fullName evidence="2">Uncharacterized protein</fullName>
    </submittedName>
</protein>
<gene>
    <name evidence="2" type="ORF">PCASD_09435</name>
</gene>
<evidence type="ECO:0000256" key="1">
    <source>
        <dbReference type="SAM" id="MobiDB-lite"/>
    </source>
</evidence>
<dbReference type="Proteomes" id="UP000235392">
    <property type="component" value="Unassembled WGS sequence"/>
</dbReference>
<sequence length="287" mass="32431">MSRSKASQGQVNRWRRQQKQKEVQGSNVKRQKSKPKSKSTAAKAGKSDLPILIESDTDDDIQIMPTPTYKQINKEDSPIIILDNDEIFDFHENEIDEIDQANDIMQYTQAASDDSSENDDSESKDESSNMLWPVFQNHNKSTNQIARCRVVKSATKHDRKVQHLKPLGSNNNTMANWLSQARNSSSTLPKESTETAEGPQPINDNETPAEDTRDPVTLCLIGIQQAYLLKKPIEPSEPNAPDPLPAWKEPNEAIQSATTRFKERCKKDPKLKFPTTIIQSLTEFNNL</sequence>
<dbReference type="PANTHER" id="PTHR35871:SF1">
    <property type="entry name" value="CXC1-LIKE CYSTEINE CLUSTER ASSOCIATED WITH KDZ TRANSPOSASES DOMAIN-CONTAINING PROTEIN"/>
    <property type="match status" value="1"/>
</dbReference>
<feature type="compositionally biased region" description="Polar residues" evidence="1">
    <location>
        <begin position="181"/>
        <end position="190"/>
    </location>
</feature>
<feature type="region of interest" description="Disordered" evidence="1">
    <location>
        <begin position="233"/>
        <end position="252"/>
    </location>
</feature>
<name>A0A2N5UHP3_9BASI</name>
<feature type="compositionally biased region" description="Polar residues" evidence="1">
    <location>
        <begin position="1"/>
        <end position="11"/>
    </location>
</feature>
<dbReference type="AlphaFoldDB" id="A0A2N5UHP3"/>
<dbReference type="EMBL" id="PGCI01000145">
    <property type="protein sequence ID" value="PLW37269.1"/>
    <property type="molecule type" value="Genomic_DNA"/>
</dbReference>